<evidence type="ECO:0000313" key="2">
    <source>
        <dbReference type="EMBL" id="KAL2866179.1"/>
    </source>
</evidence>
<name>A0ABR4LNS1_9EURO</name>
<reference evidence="2 3" key="1">
    <citation type="submission" date="2024-07" db="EMBL/GenBank/DDBJ databases">
        <title>Section-level genome sequencing and comparative genomics of Aspergillus sections Usti and Cavernicolus.</title>
        <authorList>
            <consortium name="Lawrence Berkeley National Laboratory"/>
            <person name="Nybo J.L."/>
            <person name="Vesth T.C."/>
            <person name="Theobald S."/>
            <person name="Frisvad J.C."/>
            <person name="Larsen T.O."/>
            <person name="Kjaerboelling I."/>
            <person name="Rothschild-Mancinelli K."/>
            <person name="Lyhne E.K."/>
            <person name="Kogle M.E."/>
            <person name="Barry K."/>
            <person name="Clum A."/>
            <person name="Na H."/>
            <person name="Ledsgaard L."/>
            <person name="Lin J."/>
            <person name="Lipzen A."/>
            <person name="Kuo A."/>
            <person name="Riley R."/>
            <person name="Mondo S."/>
            <person name="Labutti K."/>
            <person name="Haridas S."/>
            <person name="Pangalinan J."/>
            <person name="Salamov A.A."/>
            <person name="Simmons B.A."/>
            <person name="Magnuson J.K."/>
            <person name="Chen J."/>
            <person name="Drula E."/>
            <person name="Henrissat B."/>
            <person name="Wiebenga A."/>
            <person name="Lubbers R.J."/>
            <person name="Gomes A.C."/>
            <person name="Macurrencykelacurrency M.R."/>
            <person name="Stajich J."/>
            <person name="Grigoriev I.V."/>
            <person name="Mortensen U.H."/>
            <person name="De Vries R.P."/>
            <person name="Baker S.E."/>
            <person name="Andersen M.R."/>
        </authorList>
    </citation>
    <scope>NUCLEOTIDE SEQUENCE [LARGE SCALE GENOMIC DNA]</scope>
    <source>
        <strain evidence="2 3">CBS 449.75</strain>
    </source>
</reference>
<proteinExistence type="predicted"/>
<protein>
    <recommendedName>
        <fullName evidence="4">RING-type domain-containing protein</fullName>
    </recommendedName>
</protein>
<dbReference type="EMBL" id="JBFXLQ010000027">
    <property type="protein sequence ID" value="KAL2866179.1"/>
    <property type="molecule type" value="Genomic_DNA"/>
</dbReference>
<dbReference type="GeneID" id="98144489"/>
<feature type="region of interest" description="Disordered" evidence="1">
    <location>
        <begin position="1"/>
        <end position="34"/>
    </location>
</feature>
<sequence>MPGGQPPTAGDSPGGYGSENAATREKETSISHDKRAQHAMPWRTYLCLPCGSPIEVVLGCGHGFCSKCCADHVHDTISKSLPSAESQRWESHSFSIPCPRCLEPLPGFYKGQVLAAKGFYFFTGCLSTCQLDCPANGYMLQGVRMKK</sequence>
<comment type="caution">
    <text evidence="2">The sequence shown here is derived from an EMBL/GenBank/DDBJ whole genome shotgun (WGS) entry which is preliminary data.</text>
</comment>
<evidence type="ECO:0000313" key="3">
    <source>
        <dbReference type="Proteomes" id="UP001610432"/>
    </source>
</evidence>
<evidence type="ECO:0008006" key="4">
    <source>
        <dbReference type="Google" id="ProtNLM"/>
    </source>
</evidence>
<dbReference type="Proteomes" id="UP001610432">
    <property type="component" value="Unassembled WGS sequence"/>
</dbReference>
<gene>
    <name evidence="2" type="ORF">BJX67DRAFT_356712</name>
</gene>
<keyword evidence="3" id="KW-1185">Reference proteome</keyword>
<accession>A0ABR4LNS1</accession>
<dbReference type="RefSeq" id="XP_070885158.1">
    <property type="nucleotide sequence ID" value="XM_071029417.1"/>
</dbReference>
<evidence type="ECO:0000256" key="1">
    <source>
        <dbReference type="SAM" id="MobiDB-lite"/>
    </source>
</evidence>
<feature type="compositionally biased region" description="Basic and acidic residues" evidence="1">
    <location>
        <begin position="22"/>
        <end position="34"/>
    </location>
</feature>
<organism evidence="2 3">
    <name type="scientific">Aspergillus lucknowensis</name>
    <dbReference type="NCBI Taxonomy" id="176173"/>
    <lineage>
        <taxon>Eukaryota</taxon>
        <taxon>Fungi</taxon>
        <taxon>Dikarya</taxon>
        <taxon>Ascomycota</taxon>
        <taxon>Pezizomycotina</taxon>
        <taxon>Eurotiomycetes</taxon>
        <taxon>Eurotiomycetidae</taxon>
        <taxon>Eurotiales</taxon>
        <taxon>Aspergillaceae</taxon>
        <taxon>Aspergillus</taxon>
        <taxon>Aspergillus subgen. Nidulantes</taxon>
    </lineage>
</organism>